<dbReference type="InterPro" id="IPR002108">
    <property type="entry name" value="ADF-H"/>
</dbReference>
<evidence type="ECO:0000256" key="1">
    <source>
        <dbReference type="ARBA" id="ARBA00006844"/>
    </source>
</evidence>
<dbReference type="GO" id="GO:0030042">
    <property type="term" value="P:actin filament depolymerization"/>
    <property type="evidence" value="ECO:0007669"/>
    <property type="project" value="InterPro"/>
</dbReference>
<protein>
    <recommendedName>
        <fullName evidence="3">ADF-H domain-containing protein</fullName>
    </recommendedName>
</protein>
<sequence>MSRFLGVLIHANEASTHSSSRRFKQVIVENLGETEKTYKDPLHHFLKMNVVIVFSILTSSPDTSSVRNKIIYASTKDSFKRELDSIQVELHATDPTEMDLDAIKGRCT</sequence>
<gene>
    <name evidence="4" type="ORF">MKW94_023860</name>
</gene>
<name>A0AA42AU91_PAPNU</name>
<dbReference type="PANTHER" id="PTHR11913">
    <property type="entry name" value="COFILIN-RELATED"/>
    <property type="match status" value="1"/>
</dbReference>
<evidence type="ECO:0000313" key="5">
    <source>
        <dbReference type="Proteomes" id="UP001177140"/>
    </source>
</evidence>
<comment type="similarity">
    <text evidence="1">Belongs to the actin-binding proteins ADF family.</text>
</comment>
<proteinExistence type="inferred from homology"/>
<dbReference type="Gene3D" id="3.40.20.10">
    <property type="entry name" value="Severin"/>
    <property type="match status" value="1"/>
</dbReference>
<dbReference type="Pfam" id="PF00241">
    <property type="entry name" value="Cofilin_ADF"/>
    <property type="match status" value="1"/>
</dbReference>
<dbReference type="Proteomes" id="UP001177140">
    <property type="component" value="Unassembled WGS sequence"/>
</dbReference>
<dbReference type="GO" id="GO:0003779">
    <property type="term" value="F:actin binding"/>
    <property type="evidence" value="ECO:0007669"/>
    <property type="project" value="UniProtKB-KW"/>
</dbReference>
<keyword evidence="2" id="KW-0009">Actin-binding</keyword>
<evidence type="ECO:0000313" key="4">
    <source>
        <dbReference type="EMBL" id="MCL7041577.1"/>
    </source>
</evidence>
<reference evidence="4" key="1">
    <citation type="submission" date="2022-03" db="EMBL/GenBank/DDBJ databases">
        <title>A functionally conserved STORR gene fusion in Papaver species that diverged 16.8 million years ago.</title>
        <authorList>
            <person name="Catania T."/>
        </authorList>
    </citation>
    <scope>NUCLEOTIDE SEQUENCE</scope>
    <source>
        <strain evidence="4">S-191538</strain>
    </source>
</reference>
<dbReference type="InterPro" id="IPR017904">
    <property type="entry name" value="ADF/Cofilin"/>
</dbReference>
<dbReference type="EMBL" id="JAJJMA010225119">
    <property type="protein sequence ID" value="MCL7041577.1"/>
    <property type="molecule type" value="Genomic_DNA"/>
</dbReference>
<organism evidence="4 5">
    <name type="scientific">Papaver nudicaule</name>
    <name type="common">Iceland poppy</name>
    <dbReference type="NCBI Taxonomy" id="74823"/>
    <lineage>
        <taxon>Eukaryota</taxon>
        <taxon>Viridiplantae</taxon>
        <taxon>Streptophyta</taxon>
        <taxon>Embryophyta</taxon>
        <taxon>Tracheophyta</taxon>
        <taxon>Spermatophyta</taxon>
        <taxon>Magnoliopsida</taxon>
        <taxon>Ranunculales</taxon>
        <taxon>Papaveraceae</taxon>
        <taxon>Papaveroideae</taxon>
        <taxon>Papaver</taxon>
    </lineage>
</organism>
<dbReference type="GO" id="GO:0015629">
    <property type="term" value="C:actin cytoskeleton"/>
    <property type="evidence" value="ECO:0007669"/>
    <property type="project" value="InterPro"/>
</dbReference>
<evidence type="ECO:0000256" key="2">
    <source>
        <dbReference type="ARBA" id="ARBA00023203"/>
    </source>
</evidence>
<dbReference type="InterPro" id="IPR029006">
    <property type="entry name" value="ADF-H/Gelsolin-like_dom_sf"/>
</dbReference>
<dbReference type="AlphaFoldDB" id="A0AA42AU91"/>
<dbReference type="PROSITE" id="PS51263">
    <property type="entry name" value="ADF_H"/>
    <property type="match status" value="1"/>
</dbReference>
<feature type="domain" description="ADF-H" evidence="3">
    <location>
        <begin position="1"/>
        <end position="108"/>
    </location>
</feature>
<dbReference type="SMART" id="SM00102">
    <property type="entry name" value="ADF"/>
    <property type="match status" value="1"/>
</dbReference>
<dbReference type="SUPFAM" id="SSF55753">
    <property type="entry name" value="Actin depolymerizing proteins"/>
    <property type="match status" value="1"/>
</dbReference>
<keyword evidence="5" id="KW-1185">Reference proteome</keyword>
<comment type="caution">
    <text evidence="4">The sequence shown here is derived from an EMBL/GenBank/DDBJ whole genome shotgun (WGS) entry which is preliminary data.</text>
</comment>
<accession>A0AA42AU91</accession>
<evidence type="ECO:0000259" key="3">
    <source>
        <dbReference type="PROSITE" id="PS51263"/>
    </source>
</evidence>